<keyword evidence="7" id="KW-1185">Reference proteome</keyword>
<dbReference type="InterPro" id="IPR017853">
    <property type="entry name" value="GH"/>
</dbReference>
<accession>A0A7J7FPW8</accession>
<sequence>MKVIFSTQFFYCCFLLLLLWFSGFVESFNEEEQDDIKRSQFPENFFFGTATSSYQIEGAFLEDGKSLSNWDVFTHRHGAINNGENGDVAEDHYHRYLEDIELVHSLGVNAYRFSISWSRVLPRGRFGEVNPNGVMFYSNVIDNLLVKGIQPFVTIAHHDYPQELEDRYGSWLSPLMQEEFVHYAETCFKSFGDRVKNWLTINEPNLFADMAYIKGKYPPAHCSEPFGNCSVGNSDIEPLTVMHNMLLAHAKAVKIYRERFQKKHGGMIGIVGDALMYRPLTDDVKDREAASRVLAFNVAWVFDPLVYGDYPPEMRQYLGNELPTFSAEETEYIKDSIDFIGINHYSTLYVKDCIYSSCIDGGDRPIRGYAFITRERNGVPIGEPTGMAIFFIVPEGMEEIIDYIKKRYPNMPIFVFENGYAPPHEEDVQVQDLLHDVKRIEFHKAYLSSLARAIRDGADVRGYFIWTLMDDFEWIHGYNPGFGLHYVDRQTLERIPKLSAKWYKNFLTNYTPNNDNEVAGKSSFENKNVITAGLRTEHAEI</sequence>
<dbReference type="PRINTS" id="PR00131">
    <property type="entry name" value="GLHYDRLASE1"/>
</dbReference>
<organism evidence="6 7">
    <name type="scientific">Camellia sinensis</name>
    <name type="common">Tea plant</name>
    <name type="synonym">Thea sinensis</name>
    <dbReference type="NCBI Taxonomy" id="4442"/>
    <lineage>
        <taxon>Eukaryota</taxon>
        <taxon>Viridiplantae</taxon>
        <taxon>Streptophyta</taxon>
        <taxon>Embryophyta</taxon>
        <taxon>Tracheophyta</taxon>
        <taxon>Spermatophyta</taxon>
        <taxon>Magnoliopsida</taxon>
        <taxon>eudicotyledons</taxon>
        <taxon>Gunneridae</taxon>
        <taxon>Pentapetalae</taxon>
        <taxon>asterids</taxon>
        <taxon>Ericales</taxon>
        <taxon>Theaceae</taxon>
        <taxon>Camellia</taxon>
    </lineage>
</organism>
<dbReference type="GO" id="GO:0005975">
    <property type="term" value="P:carbohydrate metabolic process"/>
    <property type="evidence" value="ECO:0007669"/>
    <property type="project" value="InterPro"/>
</dbReference>
<evidence type="ECO:0000313" key="6">
    <source>
        <dbReference type="EMBL" id="KAF5930159.1"/>
    </source>
</evidence>
<comment type="caution">
    <text evidence="6">The sequence shown here is derived from an EMBL/GenBank/DDBJ whole genome shotgun (WGS) entry which is preliminary data.</text>
</comment>
<evidence type="ECO:0000256" key="3">
    <source>
        <dbReference type="ARBA" id="ARBA00023295"/>
    </source>
</evidence>
<proteinExistence type="inferred from homology"/>
<dbReference type="InterPro" id="IPR001360">
    <property type="entry name" value="Glyco_hydro_1"/>
</dbReference>
<dbReference type="Pfam" id="PF00232">
    <property type="entry name" value="Glyco_hydro_1"/>
    <property type="match status" value="1"/>
</dbReference>
<reference evidence="6 7" key="2">
    <citation type="submission" date="2020-07" db="EMBL/GenBank/DDBJ databases">
        <title>Genome assembly of wild tea tree DASZ reveals pedigree and selection history of tea varieties.</title>
        <authorList>
            <person name="Zhang W."/>
        </authorList>
    </citation>
    <scope>NUCLEOTIDE SEQUENCE [LARGE SCALE GENOMIC DNA]</scope>
    <source>
        <strain evidence="7">cv. G240</strain>
        <tissue evidence="6">Leaf</tissue>
    </source>
</reference>
<comment type="similarity">
    <text evidence="1 4">Belongs to the glycosyl hydrolase 1 family.</text>
</comment>
<feature type="chain" id="PRO_5029603869" evidence="5">
    <location>
        <begin position="28"/>
        <end position="541"/>
    </location>
</feature>
<name>A0A7J7FPW8_CAMSI</name>
<dbReference type="Proteomes" id="UP000593564">
    <property type="component" value="Unassembled WGS sequence"/>
</dbReference>
<evidence type="ECO:0000256" key="5">
    <source>
        <dbReference type="SAM" id="SignalP"/>
    </source>
</evidence>
<dbReference type="InterPro" id="IPR033132">
    <property type="entry name" value="GH_1_N_CS"/>
</dbReference>
<gene>
    <name evidence="6" type="ORF">HYC85_031032</name>
</gene>
<dbReference type="PANTHER" id="PTHR10353:SF175">
    <property type="entry name" value="BETA-GLUCOSIDASE 18-LIKE ISOFORM X1"/>
    <property type="match status" value="1"/>
</dbReference>
<keyword evidence="2" id="KW-0378">Hydrolase</keyword>
<protein>
    <submittedName>
        <fullName evidence="6">Uncharacterized protein</fullName>
    </submittedName>
</protein>
<dbReference type="PROSITE" id="PS00653">
    <property type="entry name" value="GLYCOSYL_HYDROL_F1_2"/>
    <property type="match status" value="1"/>
</dbReference>
<dbReference type="SUPFAM" id="SSF51445">
    <property type="entry name" value="(Trans)glycosidases"/>
    <property type="match status" value="1"/>
</dbReference>
<evidence type="ECO:0000256" key="2">
    <source>
        <dbReference type="ARBA" id="ARBA00022801"/>
    </source>
</evidence>
<evidence type="ECO:0000256" key="1">
    <source>
        <dbReference type="ARBA" id="ARBA00010838"/>
    </source>
</evidence>
<reference evidence="7" key="1">
    <citation type="journal article" date="2020" name="Nat. Commun.">
        <title>Genome assembly of wild tea tree DASZ reveals pedigree and selection history of tea varieties.</title>
        <authorList>
            <person name="Zhang W."/>
            <person name="Zhang Y."/>
            <person name="Qiu H."/>
            <person name="Guo Y."/>
            <person name="Wan H."/>
            <person name="Zhang X."/>
            <person name="Scossa F."/>
            <person name="Alseekh S."/>
            <person name="Zhang Q."/>
            <person name="Wang P."/>
            <person name="Xu L."/>
            <person name="Schmidt M.H."/>
            <person name="Jia X."/>
            <person name="Li D."/>
            <person name="Zhu A."/>
            <person name="Guo F."/>
            <person name="Chen W."/>
            <person name="Ni D."/>
            <person name="Usadel B."/>
            <person name="Fernie A.R."/>
            <person name="Wen W."/>
        </authorList>
    </citation>
    <scope>NUCLEOTIDE SEQUENCE [LARGE SCALE GENOMIC DNA]</scope>
    <source>
        <strain evidence="7">cv. G240</strain>
    </source>
</reference>
<dbReference type="PANTHER" id="PTHR10353">
    <property type="entry name" value="GLYCOSYL HYDROLASE"/>
    <property type="match status" value="1"/>
</dbReference>
<evidence type="ECO:0000256" key="4">
    <source>
        <dbReference type="RuleBase" id="RU003690"/>
    </source>
</evidence>
<dbReference type="AlphaFoldDB" id="A0A7J7FPW8"/>
<feature type="signal peptide" evidence="5">
    <location>
        <begin position="1"/>
        <end position="27"/>
    </location>
</feature>
<evidence type="ECO:0000313" key="7">
    <source>
        <dbReference type="Proteomes" id="UP000593564"/>
    </source>
</evidence>
<dbReference type="Gene3D" id="3.20.20.80">
    <property type="entry name" value="Glycosidases"/>
    <property type="match status" value="1"/>
</dbReference>
<keyword evidence="3" id="KW-0326">Glycosidase</keyword>
<dbReference type="EMBL" id="JACBKZ010000015">
    <property type="protein sequence ID" value="KAF5930159.1"/>
    <property type="molecule type" value="Genomic_DNA"/>
</dbReference>
<keyword evidence="5" id="KW-0732">Signal</keyword>
<dbReference type="GO" id="GO:0008422">
    <property type="term" value="F:beta-glucosidase activity"/>
    <property type="evidence" value="ECO:0007669"/>
    <property type="project" value="TreeGrafter"/>
</dbReference>
<dbReference type="FunFam" id="3.20.20.80:FF:000020">
    <property type="entry name" value="Beta-glucosidase 12"/>
    <property type="match status" value="1"/>
</dbReference>